<evidence type="ECO:0000259" key="26">
    <source>
        <dbReference type="Pfam" id="PF17189"/>
    </source>
</evidence>
<feature type="domain" description="Glycosyl hydrolase family 30 beta sandwich" evidence="26">
    <location>
        <begin position="456"/>
        <end position="520"/>
    </location>
</feature>
<comment type="catalytic activity">
    <reaction evidence="1">
        <text>a beta-D-glucosyl-(1&lt;-&gt;1')-N-acylsphing-4-enine + H2O = an N-acylsphing-4-enine + D-glucose</text>
        <dbReference type="Rhea" id="RHEA:13269"/>
        <dbReference type="ChEBI" id="CHEBI:4167"/>
        <dbReference type="ChEBI" id="CHEBI:15377"/>
        <dbReference type="ChEBI" id="CHEBI:22801"/>
        <dbReference type="ChEBI" id="CHEBI:52639"/>
        <dbReference type="EC" id="3.2.1.45"/>
    </reaction>
    <physiologicalReaction direction="left-to-right" evidence="1">
        <dbReference type="Rhea" id="RHEA:13270"/>
    </physiologicalReaction>
</comment>
<dbReference type="InterPro" id="IPR001139">
    <property type="entry name" value="Glyco_hydro_30"/>
</dbReference>
<evidence type="ECO:0000313" key="27">
    <source>
        <dbReference type="Proteomes" id="UP001190640"/>
    </source>
</evidence>
<evidence type="ECO:0000256" key="20">
    <source>
        <dbReference type="ARBA" id="ARBA00048880"/>
    </source>
</evidence>
<dbReference type="SUPFAM" id="SSF51011">
    <property type="entry name" value="Glycosyl hydrolase domain"/>
    <property type="match status" value="2"/>
</dbReference>
<comment type="catalytic activity">
    <reaction evidence="12">
        <text>cholesteryl 3-beta-D-glucoside + H2O = cholesterol + D-glucose</text>
        <dbReference type="Rhea" id="RHEA:11956"/>
        <dbReference type="ChEBI" id="CHEBI:4167"/>
        <dbReference type="ChEBI" id="CHEBI:15377"/>
        <dbReference type="ChEBI" id="CHEBI:16113"/>
        <dbReference type="ChEBI" id="CHEBI:17495"/>
    </reaction>
    <physiologicalReaction direction="left-to-right" evidence="12">
        <dbReference type="Rhea" id="RHEA:11957"/>
    </physiologicalReaction>
</comment>
<reference evidence="28 29" key="1">
    <citation type="submission" date="2025-04" db="UniProtKB">
        <authorList>
            <consortium name="RefSeq"/>
        </authorList>
    </citation>
    <scope>IDENTIFICATION</scope>
    <source>
        <tissue evidence="28 29">Blood</tissue>
    </source>
</reference>
<evidence type="ECO:0000256" key="1">
    <source>
        <dbReference type="ARBA" id="ARBA00001013"/>
    </source>
</evidence>
<comment type="subcellular location">
    <subcellularLocation>
        <location evidence="2">Lysosome membrane</location>
        <topology evidence="2">Peripheral membrane protein</topology>
        <orientation evidence="2">Lumenal side</orientation>
    </subcellularLocation>
</comment>
<dbReference type="GO" id="GO:0010605">
    <property type="term" value="P:negative regulation of macromolecule metabolic process"/>
    <property type="evidence" value="ECO:0007669"/>
    <property type="project" value="UniProtKB-ARBA"/>
</dbReference>
<gene>
    <name evidence="28 29" type="primary">LOC129340592</name>
</gene>
<evidence type="ECO:0000256" key="22">
    <source>
        <dbReference type="ARBA" id="ARBA00049516"/>
    </source>
</evidence>
<evidence type="ECO:0000256" key="6">
    <source>
        <dbReference type="ARBA" id="ARBA00005382"/>
    </source>
</evidence>
<evidence type="ECO:0000256" key="15">
    <source>
        <dbReference type="ARBA" id="ARBA00048055"/>
    </source>
</evidence>
<evidence type="ECO:0000256" key="8">
    <source>
        <dbReference type="ARBA" id="ARBA00022801"/>
    </source>
</evidence>
<evidence type="ECO:0000256" key="12">
    <source>
        <dbReference type="ARBA" id="ARBA00033646"/>
    </source>
</evidence>
<dbReference type="GO" id="GO:0007040">
    <property type="term" value="P:lysosome organization"/>
    <property type="evidence" value="ECO:0007669"/>
    <property type="project" value="UniProtKB-ARBA"/>
</dbReference>
<evidence type="ECO:0000256" key="18">
    <source>
        <dbReference type="ARBA" id="ARBA00048698"/>
    </source>
</evidence>
<dbReference type="PANTHER" id="PTHR11069:SF23">
    <property type="entry name" value="LYSOSOMAL ACID GLUCOSYLCERAMIDASE"/>
    <property type="match status" value="1"/>
</dbReference>
<name>A0AA97KAI2_EUBMA</name>
<proteinExistence type="inferred from homology"/>
<accession>A0AA97KAI2</accession>
<dbReference type="GO" id="GO:0005102">
    <property type="term" value="F:signaling receptor binding"/>
    <property type="evidence" value="ECO:0007669"/>
    <property type="project" value="UniProtKB-ARBA"/>
</dbReference>
<dbReference type="GO" id="GO:0032006">
    <property type="term" value="P:regulation of TOR signaling"/>
    <property type="evidence" value="ECO:0007669"/>
    <property type="project" value="UniProtKB-ARBA"/>
</dbReference>
<evidence type="ECO:0000256" key="24">
    <source>
        <dbReference type="SAM" id="SignalP"/>
    </source>
</evidence>
<comment type="catalytic activity">
    <reaction evidence="14">
        <text>1-(beta-D-galactosyl)-N-dodecanoylsphing-4-enine + cholesterol = cholesteryl 3-beta-D-galactoside + N-dodecanoylsphing-4-enine</text>
        <dbReference type="Rhea" id="RHEA:70255"/>
        <dbReference type="ChEBI" id="CHEBI:16113"/>
        <dbReference type="ChEBI" id="CHEBI:72956"/>
        <dbReference type="ChEBI" id="CHEBI:73432"/>
        <dbReference type="ChEBI" id="CHEBI:189066"/>
    </reaction>
    <physiologicalReaction direction="left-to-right" evidence="14">
        <dbReference type="Rhea" id="RHEA:70256"/>
    </physiologicalReaction>
    <physiologicalReaction direction="right-to-left" evidence="14">
        <dbReference type="Rhea" id="RHEA:70257"/>
    </physiologicalReaction>
</comment>
<dbReference type="Pfam" id="PF17189">
    <property type="entry name" value="Glyco_hydro_30C"/>
    <property type="match status" value="1"/>
</dbReference>
<evidence type="ECO:0000256" key="9">
    <source>
        <dbReference type="ARBA" id="ARBA00022919"/>
    </source>
</evidence>
<dbReference type="Gene3D" id="3.20.20.80">
    <property type="entry name" value="Glycosidases"/>
    <property type="match status" value="1"/>
</dbReference>
<evidence type="ECO:0000256" key="13">
    <source>
        <dbReference type="ARBA" id="ARBA00033698"/>
    </source>
</evidence>
<dbReference type="Pfam" id="PF02055">
    <property type="entry name" value="Glyco_hydro_30"/>
    <property type="match status" value="1"/>
</dbReference>
<dbReference type="EC" id="3.2.1.45" evidence="23"/>
<dbReference type="AlphaFoldDB" id="A0AA97KAI2"/>
<dbReference type="GO" id="GO:0042176">
    <property type="term" value="P:regulation of protein catabolic process"/>
    <property type="evidence" value="ECO:0007669"/>
    <property type="project" value="UniProtKB-ARBA"/>
</dbReference>
<evidence type="ECO:0000256" key="14">
    <source>
        <dbReference type="ARBA" id="ARBA00033703"/>
    </source>
</evidence>
<dbReference type="FunFam" id="3.20.20.80:FF:000030">
    <property type="entry name" value="Lysosomal acid glucosylceramidase"/>
    <property type="match status" value="1"/>
</dbReference>
<evidence type="ECO:0000313" key="28">
    <source>
        <dbReference type="RefSeq" id="XP_054851446.1"/>
    </source>
</evidence>
<keyword evidence="7 24" id="KW-0732">Signal</keyword>
<dbReference type="GO" id="GO:0004336">
    <property type="term" value="F:galactosylceramidase activity"/>
    <property type="evidence" value="ECO:0007669"/>
    <property type="project" value="UniProtKB-EC"/>
</dbReference>
<comment type="pathway">
    <text evidence="5">Lipid metabolism.</text>
</comment>
<comment type="catalytic activity">
    <reaction evidence="17">
        <text>a beta-D-galactosyl-(1&lt;-&gt;1')-N-acylsphing-4-enine + cholesterol = cholesteryl 3-beta-D-galactoside + an N-acylsphing-4-enine</text>
        <dbReference type="Rhea" id="RHEA:70235"/>
        <dbReference type="ChEBI" id="CHEBI:16113"/>
        <dbReference type="ChEBI" id="CHEBI:18390"/>
        <dbReference type="ChEBI" id="CHEBI:52639"/>
        <dbReference type="ChEBI" id="CHEBI:189066"/>
    </reaction>
    <physiologicalReaction direction="left-to-right" evidence="17">
        <dbReference type="Rhea" id="RHEA:70236"/>
    </physiologicalReaction>
    <physiologicalReaction direction="right-to-left" evidence="17">
        <dbReference type="Rhea" id="RHEA:70237"/>
    </physiologicalReaction>
</comment>
<dbReference type="InterPro" id="IPR017853">
    <property type="entry name" value="GH"/>
</dbReference>
<dbReference type="GO" id="GO:0030163">
    <property type="term" value="P:protein catabolic process"/>
    <property type="evidence" value="ECO:0007669"/>
    <property type="project" value="UniProtKB-ARBA"/>
</dbReference>
<evidence type="ECO:0000256" key="21">
    <source>
        <dbReference type="ARBA" id="ARBA00049379"/>
    </source>
</evidence>
<evidence type="ECO:0000256" key="17">
    <source>
        <dbReference type="ARBA" id="ARBA00048182"/>
    </source>
</evidence>
<comment type="pathway">
    <text evidence="3">Steroid metabolism; cholesterol metabolism.</text>
</comment>
<evidence type="ECO:0000256" key="23">
    <source>
        <dbReference type="RuleBase" id="RU361188"/>
    </source>
</evidence>
<evidence type="ECO:0000256" key="10">
    <source>
        <dbReference type="ARBA" id="ARBA00023098"/>
    </source>
</evidence>
<dbReference type="GO" id="GO:0008422">
    <property type="term" value="F:beta-glucosidase activity"/>
    <property type="evidence" value="ECO:0007669"/>
    <property type="project" value="UniProtKB-ARBA"/>
</dbReference>
<dbReference type="RefSeq" id="XP_054851446.1">
    <property type="nucleotide sequence ID" value="XM_054995471.1"/>
</dbReference>
<dbReference type="PANTHER" id="PTHR11069">
    <property type="entry name" value="GLUCOSYLCERAMIDASE"/>
    <property type="match status" value="1"/>
</dbReference>
<feature type="domain" description="Glycosyl hydrolase family 30 TIM-barrel" evidence="25">
    <location>
        <begin position="104"/>
        <end position="453"/>
    </location>
</feature>
<dbReference type="PRINTS" id="PR00843">
    <property type="entry name" value="GLHYDRLASE30"/>
</dbReference>
<dbReference type="GO" id="GO:0005765">
    <property type="term" value="C:lysosomal membrane"/>
    <property type="evidence" value="ECO:0007669"/>
    <property type="project" value="UniProtKB-SubCell"/>
</dbReference>
<comment type="catalytic activity">
    <reaction evidence="15">
        <text>a beta-D-glucosyl-(1&lt;-&gt;1')-N-acylsphing-4-enine + cholesterol = cholesteryl 3-beta-D-glucoside + an N-acylsphing-4-enine</text>
        <dbReference type="Rhea" id="RHEA:58264"/>
        <dbReference type="ChEBI" id="CHEBI:16113"/>
        <dbReference type="ChEBI" id="CHEBI:17495"/>
        <dbReference type="ChEBI" id="CHEBI:22801"/>
        <dbReference type="ChEBI" id="CHEBI:52639"/>
    </reaction>
    <physiologicalReaction direction="left-to-right" evidence="15">
        <dbReference type="Rhea" id="RHEA:58265"/>
    </physiologicalReaction>
    <physiologicalReaction direction="right-to-left" evidence="15">
        <dbReference type="Rhea" id="RHEA:58266"/>
    </physiologicalReaction>
</comment>
<dbReference type="GO" id="GO:0006680">
    <property type="term" value="P:glucosylceramide catabolic process"/>
    <property type="evidence" value="ECO:0007669"/>
    <property type="project" value="UniProtKB-ARBA"/>
</dbReference>
<comment type="catalytic activity">
    <reaction evidence="19">
        <text>a beta-D-xylosyl-(1&lt;-&gt;1')-N-acylsphing-4-enine + cholesterol = cholesteryl 3-beta-D-xyloside + an N-acylsphing-4-enine</text>
        <dbReference type="Rhea" id="RHEA:70239"/>
        <dbReference type="ChEBI" id="CHEBI:16113"/>
        <dbReference type="ChEBI" id="CHEBI:52639"/>
        <dbReference type="ChEBI" id="CHEBI:189067"/>
        <dbReference type="ChEBI" id="CHEBI:189068"/>
    </reaction>
    <physiologicalReaction direction="left-to-right" evidence="19">
        <dbReference type="Rhea" id="RHEA:70240"/>
    </physiologicalReaction>
</comment>
<evidence type="ECO:0000256" key="4">
    <source>
        <dbReference type="ARBA" id="ARBA00004991"/>
    </source>
</evidence>
<keyword evidence="27" id="KW-1185">Reference proteome</keyword>
<dbReference type="GO" id="GO:0008203">
    <property type="term" value="P:cholesterol metabolic process"/>
    <property type="evidence" value="ECO:0007669"/>
    <property type="project" value="UniProtKB-ARBA"/>
</dbReference>
<dbReference type="InterPro" id="IPR033453">
    <property type="entry name" value="Glyco_hydro_30_TIM-barrel"/>
</dbReference>
<comment type="pathway">
    <text evidence="4">Sphingolipid metabolism.</text>
</comment>
<dbReference type="RefSeq" id="XP_054851454.1">
    <property type="nucleotide sequence ID" value="XM_054995479.1"/>
</dbReference>
<feature type="chain" id="PRO_5044705600" description="Glucosylceramidase" evidence="24">
    <location>
        <begin position="24"/>
        <end position="525"/>
    </location>
</feature>
<evidence type="ECO:0000256" key="3">
    <source>
        <dbReference type="ARBA" id="ARBA00004731"/>
    </source>
</evidence>
<evidence type="ECO:0000256" key="2">
    <source>
        <dbReference type="ARBA" id="ARBA00004207"/>
    </source>
</evidence>
<protein>
    <recommendedName>
        <fullName evidence="23">Glucosylceramidase</fullName>
        <ecNumber evidence="23">3.2.1.45</ecNumber>
    </recommendedName>
</protein>
<comment type="catalytic activity">
    <reaction evidence="16">
        <text>beta-D-glucosyl-(1&lt;-&gt;1)-N-octadecanoylsphing-4-enine + cholesterol = cholesteryl 3-beta-D-glucoside + N-octadecanoylsphing-4-enine</text>
        <dbReference type="Rhea" id="RHEA:70311"/>
        <dbReference type="ChEBI" id="CHEBI:16113"/>
        <dbReference type="ChEBI" id="CHEBI:17495"/>
        <dbReference type="ChEBI" id="CHEBI:72961"/>
        <dbReference type="ChEBI" id="CHEBI:84719"/>
    </reaction>
    <physiologicalReaction direction="left-to-right" evidence="16">
        <dbReference type="Rhea" id="RHEA:70312"/>
    </physiologicalReaction>
    <physiologicalReaction direction="right-to-left" evidence="16">
        <dbReference type="Rhea" id="RHEA:70313"/>
    </physiologicalReaction>
</comment>
<evidence type="ECO:0000256" key="7">
    <source>
        <dbReference type="ARBA" id="ARBA00022729"/>
    </source>
</evidence>
<evidence type="ECO:0000256" key="5">
    <source>
        <dbReference type="ARBA" id="ARBA00005189"/>
    </source>
</evidence>
<evidence type="ECO:0000313" key="29">
    <source>
        <dbReference type="RefSeq" id="XP_054851454.1"/>
    </source>
</evidence>
<keyword evidence="10 23" id="KW-0443">Lipid metabolism</keyword>
<comment type="catalytic activity">
    <reaction evidence="18">
        <text>beta-D-glucosyl-N-dodecanoylsphing-4-enine + cholesterol = N-dodecanoylsphing-4-enine + cholesteryl 3-beta-D-glucoside</text>
        <dbReference type="Rhea" id="RHEA:70307"/>
        <dbReference type="ChEBI" id="CHEBI:16113"/>
        <dbReference type="ChEBI" id="CHEBI:17495"/>
        <dbReference type="ChEBI" id="CHEBI:72956"/>
        <dbReference type="ChEBI" id="CHEBI:76297"/>
    </reaction>
    <physiologicalReaction direction="left-to-right" evidence="18">
        <dbReference type="Rhea" id="RHEA:70308"/>
    </physiologicalReaction>
    <physiologicalReaction direction="right-to-left" evidence="18">
        <dbReference type="Rhea" id="RHEA:70309"/>
    </physiologicalReaction>
</comment>
<dbReference type="KEGG" id="emc:129340592"/>
<comment type="similarity">
    <text evidence="6 23">Belongs to the glycosyl hydrolase 30 family.</text>
</comment>
<evidence type="ECO:0000256" key="11">
    <source>
        <dbReference type="ARBA" id="ARBA00033633"/>
    </source>
</evidence>
<dbReference type="GO" id="GO:0006914">
    <property type="term" value="P:autophagy"/>
    <property type="evidence" value="ECO:0007669"/>
    <property type="project" value="UniProtKB-ARBA"/>
</dbReference>
<dbReference type="GO" id="GO:0004348">
    <property type="term" value="F:glucosylceramidase activity"/>
    <property type="evidence" value="ECO:0007669"/>
    <property type="project" value="UniProtKB-EC"/>
</dbReference>
<organism evidence="27 29">
    <name type="scientific">Eublepharis macularius</name>
    <name type="common">Leopard gecko</name>
    <name type="synonym">Cyrtodactylus macularius</name>
    <dbReference type="NCBI Taxonomy" id="481883"/>
    <lineage>
        <taxon>Eukaryota</taxon>
        <taxon>Metazoa</taxon>
        <taxon>Chordata</taxon>
        <taxon>Craniata</taxon>
        <taxon>Vertebrata</taxon>
        <taxon>Euteleostomi</taxon>
        <taxon>Lepidosauria</taxon>
        <taxon>Squamata</taxon>
        <taxon>Bifurcata</taxon>
        <taxon>Gekkota</taxon>
        <taxon>Eublepharidae</taxon>
        <taxon>Eublepharinae</taxon>
        <taxon>Eublepharis</taxon>
    </lineage>
</organism>
<comment type="catalytic activity">
    <reaction evidence="21">
        <text>beta-D-glucosyl-N-octanoylsphing-4E-enine + cholesterol = N-octanoylsphing-4-enine + cholesteryl 3-beta-D-glucoside</text>
        <dbReference type="Rhea" id="RHEA:70303"/>
        <dbReference type="ChEBI" id="CHEBI:16113"/>
        <dbReference type="ChEBI" id="CHEBI:17495"/>
        <dbReference type="ChEBI" id="CHEBI:45815"/>
        <dbReference type="ChEBI" id="CHEBI:65222"/>
    </reaction>
    <physiologicalReaction direction="left-to-right" evidence="21">
        <dbReference type="Rhea" id="RHEA:70304"/>
    </physiologicalReaction>
    <physiologicalReaction direction="right-to-left" evidence="21">
        <dbReference type="Rhea" id="RHEA:70305"/>
    </physiologicalReaction>
</comment>
<keyword evidence="23" id="KW-0326">Glycosidase</keyword>
<dbReference type="SUPFAM" id="SSF51445">
    <property type="entry name" value="(Trans)glycosidases"/>
    <property type="match status" value="1"/>
</dbReference>
<comment type="catalytic activity">
    <reaction evidence="13">
        <text>a beta-D-galactosyl-(1&lt;-&gt;1')-N-acylsphing-4-enine + H2O = an N-acylsphing-4-enine + D-galactose</text>
        <dbReference type="Rhea" id="RHEA:14297"/>
        <dbReference type="ChEBI" id="CHEBI:4139"/>
        <dbReference type="ChEBI" id="CHEBI:15377"/>
        <dbReference type="ChEBI" id="CHEBI:18390"/>
        <dbReference type="ChEBI" id="CHEBI:52639"/>
        <dbReference type="EC" id="3.2.1.46"/>
    </reaction>
    <physiologicalReaction direction="left-to-right" evidence="13">
        <dbReference type="Rhea" id="RHEA:14298"/>
    </physiologicalReaction>
</comment>
<keyword evidence="8 23" id="KW-0378">Hydrolase</keyword>
<evidence type="ECO:0000256" key="19">
    <source>
        <dbReference type="ARBA" id="ARBA00048817"/>
    </source>
</evidence>
<dbReference type="GO" id="GO:0016241">
    <property type="term" value="P:regulation of macroautophagy"/>
    <property type="evidence" value="ECO:0007669"/>
    <property type="project" value="UniProtKB-ARBA"/>
</dbReference>
<dbReference type="GeneID" id="129340592"/>
<keyword evidence="9 23" id="KW-0746">Sphingolipid metabolism</keyword>
<dbReference type="Proteomes" id="UP001190640">
    <property type="component" value="Chromosome 1"/>
</dbReference>
<feature type="signal peptide" evidence="24">
    <location>
        <begin position="1"/>
        <end position="23"/>
    </location>
</feature>
<comment type="catalytic activity">
    <reaction evidence="20">
        <text>beta-D-glucosyl-(1&lt;-&gt;1')-N-(15Z-tetracosenoyl)-sphing-4-enine + cholesterol = N-(15Z-tetracosenoyl)-sphing-4-enine + cholesteryl 3-beta-D-glucoside</text>
        <dbReference type="Rhea" id="RHEA:70315"/>
        <dbReference type="ChEBI" id="CHEBI:16113"/>
        <dbReference type="ChEBI" id="CHEBI:17495"/>
        <dbReference type="ChEBI" id="CHEBI:74450"/>
        <dbReference type="ChEBI" id="CHEBI:76302"/>
    </reaction>
    <physiologicalReaction direction="left-to-right" evidence="20">
        <dbReference type="Rhea" id="RHEA:70316"/>
    </physiologicalReaction>
    <physiologicalReaction direction="right-to-left" evidence="20">
        <dbReference type="Rhea" id="RHEA:70317"/>
    </physiologicalReaction>
</comment>
<evidence type="ECO:0000256" key="16">
    <source>
        <dbReference type="ARBA" id="ARBA00048111"/>
    </source>
</evidence>
<sequence length="525" mass="59431">MWVLDAGIWVFSFFLWMVGNTIASQPCIPKFFDSDAMVCVCNATYCDTLDPISLPPEGLFLKYETTKAGRRMELSEGTFQRNHTPSSFRGLKYTFNASDRYQDVKGFGGSHTDAAAINIMSLSPAAQEHLLRSYFSNTGIEYNLLRWPIAASDFSTRPYSYDDIQYDFDLKYFNLVEEDTELRIPLLHRIMALSKQPISLVATPWTGPAWLKTNDNVKGKGKLKGKAGDKYHKTWANYLIRFLDKYAEHNITFWAMTSQNEPDCSSYAMEDFPTINYSPEEQRDFINLDLGPALANSDHKDVHLVIHDDARIHLPNWAKVVLGNSSAAKYASGIGVHWYLDAMTSAQLTLGATHNLFPDYFLLYTEACNGFLPWDIKVDTGSWERGVHYSCNIIENFKYFITGWIDWNLALGMNGGPNFVKNFVDSPILVDASKDEFYKQPMFYHLAHFSKFIPEGSVRVGLTSNSFLGCTLKAVGFLRPDGAAVVVVLNNCYMDIEFSISDSPVGVIEDVAQAYSIQTYLWRHT</sequence>
<comment type="catalytic activity">
    <reaction evidence="22">
        <text>beta-D-glucosyl-N-(9Z-octadecenoyl)-sphing-4E-enine + cholesterol = N-(9Z-octadecenoyl)-sphing-4-enine + cholesteryl 3-beta-D-glucoside</text>
        <dbReference type="Rhea" id="RHEA:58324"/>
        <dbReference type="ChEBI" id="CHEBI:16113"/>
        <dbReference type="ChEBI" id="CHEBI:17495"/>
        <dbReference type="ChEBI" id="CHEBI:77996"/>
        <dbReference type="ChEBI" id="CHEBI:139140"/>
    </reaction>
    <physiologicalReaction direction="left-to-right" evidence="22">
        <dbReference type="Rhea" id="RHEA:58325"/>
    </physiologicalReaction>
    <physiologicalReaction direction="right-to-left" evidence="22">
        <dbReference type="Rhea" id="RHEA:58326"/>
    </physiologicalReaction>
</comment>
<comment type="catalytic activity">
    <reaction evidence="11">
        <text>beta-D-xylosyl-(1&lt;-&gt;1')-N-(9Z-octadecenoyl)-sphing-4-enine + cholesterol = cholesteryl 3-beta-D-xyloside + N-(9Z-octadecenoyl)-sphing-4-enine</text>
        <dbReference type="Rhea" id="RHEA:70251"/>
        <dbReference type="ChEBI" id="CHEBI:16113"/>
        <dbReference type="ChEBI" id="CHEBI:77996"/>
        <dbReference type="ChEBI" id="CHEBI:189067"/>
        <dbReference type="ChEBI" id="CHEBI:189081"/>
    </reaction>
    <physiologicalReaction direction="left-to-right" evidence="11">
        <dbReference type="Rhea" id="RHEA:70252"/>
    </physiologicalReaction>
</comment>
<evidence type="ECO:0000259" key="25">
    <source>
        <dbReference type="Pfam" id="PF02055"/>
    </source>
</evidence>
<dbReference type="InterPro" id="IPR033452">
    <property type="entry name" value="GH30_C"/>
</dbReference>
<dbReference type="GO" id="GO:0046527">
    <property type="term" value="F:glucosyltransferase activity"/>
    <property type="evidence" value="ECO:0007669"/>
    <property type="project" value="UniProtKB-ARBA"/>
</dbReference>
<dbReference type="GO" id="GO:0042391">
    <property type="term" value="P:regulation of membrane potential"/>
    <property type="evidence" value="ECO:0007669"/>
    <property type="project" value="UniProtKB-ARBA"/>
</dbReference>